<comment type="pathway">
    <text evidence="3">Cofactor biosynthesis; thiamine diphosphate biosynthesis; 4-amino-2-methyl-5-diphosphomethylpyrimidine from 5-amino-1-(5-phospho-D-ribosyl)imidazole: step 3/3.</text>
</comment>
<dbReference type="Proteomes" id="UP001597227">
    <property type="component" value="Unassembled WGS sequence"/>
</dbReference>
<name>A0ABW4ML97_9BACI</name>
<evidence type="ECO:0000256" key="5">
    <source>
        <dbReference type="ARBA" id="ARBA00012135"/>
    </source>
</evidence>
<comment type="pathway">
    <text evidence="9">Cofactor biosynthesis; thiamine diphosphate biosynthesis; 4-amino-2-methyl-5-diphosphomethylpyrimidine from 5-amino-1-(5-phospho-D-ribosyl)imidazole: step 2/3.</text>
</comment>
<dbReference type="EC" id="2.7.1.49" evidence="5"/>
<dbReference type="Gene3D" id="3.40.1190.20">
    <property type="match status" value="1"/>
</dbReference>
<dbReference type="InterPro" id="IPR029056">
    <property type="entry name" value="Ribokinase-like"/>
</dbReference>
<evidence type="ECO:0000256" key="6">
    <source>
        <dbReference type="ARBA" id="ARBA00012963"/>
    </source>
</evidence>
<evidence type="ECO:0000256" key="9">
    <source>
        <dbReference type="ARBA" id="ARBA00037917"/>
    </source>
</evidence>
<dbReference type="Pfam" id="PF08543">
    <property type="entry name" value="Phos_pyr_kin"/>
    <property type="match status" value="1"/>
</dbReference>
<feature type="domain" description="Pyridoxamine kinase/Phosphomethylpyrimidine kinase" evidence="12">
    <location>
        <begin position="11"/>
        <end position="254"/>
    </location>
</feature>
<dbReference type="GO" id="GO:0008972">
    <property type="term" value="F:phosphomethylpyrimidine kinase activity"/>
    <property type="evidence" value="ECO:0007669"/>
    <property type="project" value="UniProtKB-EC"/>
</dbReference>
<dbReference type="NCBIfam" id="TIGR00097">
    <property type="entry name" value="HMP-P_kinase"/>
    <property type="match status" value="1"/>
</dbReference>
<proteinExistence type="inferred from homology"/>
<dbReference type="InterPro" id="IPR004399">
    <property type="entry name" value="HMP/HMP-P_kinase_dom"/>
</dbReference>
<sequence>MKKVLTIAGSDCSGGAGIQADIKTITAHNMYAMSAITALTAQNTTGVYGVLDSTPEFVGQQLDCIMTDIFPDSVKVGMVSSPEIIHKIVEKLEEYKPSNIVVDPVMISTSGSRLLSESAMDALISQLIPLATIITPNIHEAEALGEMEITSKEDMQVAAQKLSETYKGAILIKGGHLEDTADDLLYSNGEFTWFPGERISNPNTHGTGCTLSSAIACNLAKGHDIKTSIQEAKQYITGAIEAGLDLGKGSGPLNHCYAIKN</sequence>
<dbReference type="InterPro" id="IPR013749">
    <property type="entry name" value="PM/HMP-P_kinase-1"/>
</dbReference>
<dbReference type="SUPFAM" id="SSF53613">
    <property type="entry name" value="Ribokinase-like"/>
    <property type="match status" value="1"/>
</dbReference>
<keyword evidence="13" id="KW-0418">Kinase</keyword>
<reference evidence="14" key="1">
    <citation type="journal article" date="2019" name="Int. J. Syst. Evol. Microbiol.">
        <title>The Global Catalogue of Microorganisms (GCM) 10K type strain sequencing project: providing services to taxonomists for standard genome sequencing and annotation.</title>
        <authorList>
            <consortium name="The Broad Institute Genomics Platform"/>
            <consortium name="The Broad Institute Genome Sequencing Center for Infectious Disease"/>
            <person name="Wu L."/>
            <person name="Ma J."/>
        </authorList>
    </citation>
    <scope>NUCLEOTIDE SEQUENCE [LARGE SCALE GENOMIC DNA]</scope>
    <source>
        <strain evidence="14">CCUG 15531</strain>
    </source>
</reference>
<keyword evidence="8" id="KW-0784">Thiamine biosynthesis</keyword>
<comment type="catalytic activity">
    <reaction evidence="1">
        <text>4-amino-5-hydroxymethyl-2-methylpyrimidine + ATP = 4-amino-2-methyl-5-(phosphooxymethyl)pyrimidine + ADP + H(+)</text>
        <dbReference type="Rhea" id="RHEA:23096"/>
        <dbReference type="ChEBI" id="CHEBI:15378"/>
        <dbReference type="ChEBI" id="CHEBI:16892"/>
        <dbReference type="ChEBI" id="CHEBI:30616"/>
        <dbReference type="ChEBI" id="CHEBI:58354"/>
        <dbReference type="ChEBI" id="CHEBI:456216"/>
        <dbReference type="EC" id="2.7.1.49"/>
    </reaction>
</comment>
<evidence type="ECO:0000256" key="2">
    <source>
        <dbReference type="ARBA" id="ARBA00000565"/>
    </source>
</evidence>
<keyword evidence="13" id="KW-0808">Transferase</keyword>
<organism evidence="13 14">
    <name type="scientific">Fredinandcohnia salidurans</name>
    <dbReference type="NCBI Taxonomy" id="2595041"/>
    <lineage>
        <taxon>Bacteria</taxon>
        <taxon>Bacillati</taxon>
        <taxon>Bacillota</taxon>
        <taxon>Bacilli</taxon>
        <taxon>Bacillales</taxon>
        <taxon>Bacillaceae</taxon>
        <taxon>Fredinandcohnia</taxon>
    </lineage>
</organism>
<gene>
    <name evidence="13" type="primary">thiD</name>
    <name evidence="13" type="ORF">ACFSFW_06865</name>
</gene>
<accession>A0ABW4ML97</accession>
<dbReference type="GO" id="GO:0008902">
    <property type="term" value="F:hydroxymethylpyrimidine kinase activity"/>
    <property type="evidence" value="ECO:0007669"/>
    <property type="project" value="UniProtKB-EC"/>
</dbReference>
<keyword evidence="14" id="KW-1185">Reference proteome</keyword>
<evidence type="ECO:0000256" key="10">
    <source>
        <dbReference type="ARBA" id="ARBA00042102"/>
    </source>
</evidence>
<comment type="catalytic activity">
    <reaction evidence="2">
        <text>4-amino-2-methyl-5-(phosphooxymethyl)pyrimidine + ATP = 4-amino-2-methyl-5-(diphosphooxymethyl)pyrimidine + ADP</text>
        <dbReference type="Rhea" id="RHEA:19893"/>
        <dbReference type="ChEBI" id="CHEBI:30616"/>
        <dbReference type="ChEBI" id="CHEBI:57841"/>
        <dbReference type="ChEBI" id="CHEBI:58354"/>
        <dbReference type="ChEBI" id="CHEBI:456216"/>
        <dbReference type="EC" id="2.7.4.7"/>
    </reaction>
</comment>
<comment type="similarity">
    <text evidence="4">Belongs to the ThiD family.</text>
</comment>
<dbReference type="PANTHER" id="PTHR20858">
    <property type="entry name" value="PHOSPHOMETHYLPYRIMIDINE KINASE"/>
    <property type="match status" value="1"/>
</dbReference>
<dbReference type="RefSeq" id="WP_388036463.1">
    <property type="nucleotide sequence ID" value="NZ_JBHUEK010000009.1"/>
</dbReference>
<evidence type="ECO:0000259" key="12">
    <source>
        <dbReference type="Pfam" id="PF08543"/>
    </source>
</evidence>
<evidence type="ECO:0000256" key="1">
    <source>
        <dbReference type="ARBA" id="ARBA00000151"/>
    </source>
</evidence>
<evidence type="ECO:0000256" key="3">
    <source>
        <dbReference type="ARBA" id="ARBA00004769"/>
    </source>
</evidence>
<comment type="caution">
    <text evidence="13">The sequence shown here is derived from an EMBL/GenBank/DDBJ whole genome shotgun (WGS) entry which is preliminary data.</text>
</comment>
<evidence type="ECO:0000256" key="11">
    <source>
        <dbReference type="ARBA" id="ARBA00043176"/>
    </source>
</evidence>
<dbReference type="PANTHER" id="PTHR20858:SF17">
    <property type="entry name" value="HYDROXYMETHYLPYRIMIDINE_PHOSPHOMETHYLPYRIMIDINE KINASE THI20-RELATED"/>
    <property type="match status" value="1"/>
</dbReference>
<evidence type="ECO:0000313" key="14">
    <source>
        <dbReference type="Proteomes" id="UP001597227"/>
    </source>
</evidence>
<evidence type="ECO:0000256" key="4">
    <source>
        <dbReference type="ARBA" id="ARBA00009879"/>
    </source>
</evidence>
<evidence type="ECO:0000256" key="7">
    <source>
        <dbReference type="ARBA" id="ARBA00019161"/>
    </source>
</evidence>
<dbReference type="CDD" id="cd01169">
    <property type="entry name" value="HMPP_kinase"/>
    <property type="match status" value="1"/>
</dbReference>
<evidence type="ECO:0000313" key="13">
    <source>
        <dbReference type="EMBL" id="MFD1778384.1"/>
    </source>
</evidence>
<dbReference type="EC" id="2.7.4.7" evidence="6"/>
<protein>
    <recommendedName>
        <fullName evidence="7">Hydroxymethylpyrimidine/phosphomethylpyrimidine kinase</fullName>
        <ecNumber evidence="5">2.7.1.49</ecNumber>
        <ecNumber evidence="6">2.7.4.7</ecNumber>
    </recommendedName>
    <alternativeName>
        <fullName evidence="10">Hydroxymethylpyrimidine kinase</fullName>
    </alternativeName>
    <alternativeName>
        <fullName evidence="11">Hydroxymethylpyrimidine phosphate kinase</fullName>
    </alternativeName>
</protein>
<dbReference type="EMBL" id="JBHUEK010000009">
    <property type="protein sequence ID" value="MFD1778384.1"/>
    <property type="molecule type" value="Genomic_DNA"/>
</dbReference>
<evidence type="ECO:0000256" key="8">
    <source>
        <dbReference type="ARBA" id="ARBA00022977"/>
    </source>
</evidence>